<dbReference type="SUPFAM" id="SSF54427">
    <property type="entry name" value="NTF2-like"/>
    <property type="match status" value="1"/>
</dbReference>
<reference evidence="6" key="1">
    <citation type="submission" date="2023-03" db="EMBL/GenBank/DDBJ databases">
        <title>Mating type loci evolution in Malassezia.</title>
        <authorList>
            <person name="Coelho M.A."/>
        </authorList>
    </citation>
    <scope>NUCLEOTIDE SEQUENCE</scope>
    <source>
        <strain evidence="6">CBS 11721</strain>
    </source>
</reference>
<evidence type="ECO:0000313" key="7">
    <source>
        <dbReference type="Proteomes" id="UP001219933"/>
    </source>
</evidence>
<keyword evidence="1 2" id="KW-0694">RNA-binding</keyword>
<evidence type="ECO:0000259" key="4">
    <source>
        <dbReference type="PROSITE" id="PS50102"/>
    </source>
</evidence>
<dbReference type="GO" id="GO:1990904">
    <property type="term" value="C:ribonucleoprotein complex"/>
    <property type="evidence" value="ECO:0007669"/>
    <property type="project" value="TreeGrafter"/>
</dbReference>
<dbReference type="InterPro" id="IPR035979">
    <property type="entry name" value="RBD_domain_sf"/>
</dbReference>
<feature type="compositionally biased region" description="Gly residues" evidence="3">
    <location>
        <begin position="383"/>
        <end position="401"/>
    </location>
</feature>
<dbReference type="Gene3D" id="3.30.70.330">
    <property type="match status" value="1"/>
</dbReference>
<dbReference type="PROSITE" id="PS50177">
    <property type="entry name" value="NTF2_DOMAIN"/>
    <property type="match status" value="1"/>
</dbReference>
<feature type="domain" description="NTF2" evidence="5">
    <location>
        <begin position="22"/>
        <end position="138"/>
    </location>
</feature>
<evidence type="ECO:0008006" key="8">
    <source>
        <dbReference type="Google" id="ProtNLM"/>
    </source>
</evidence>
<evidence type="ECO:0000313" key="6">
    <source>
        <dbReference type="EMBL" id="WFD36185.1"/>
    </source>
</evidence>
<dbReference type="SUPFAM" id="SSF54928">
    <property type="entry name" value="RNA-binding domain, RBD"/>
    <property type="match status" value="1"/>
</dbReference>
<accession>A0AAF0EW82</accession>
<dbReference type="GO" id="GO:0034517">
    <property type="term" value="P:ribophagy"/>
    <property type="evidence" value="ECO:0007669"/>
    <property type="project" value="TreeGrafter"/>
</dbReference>
<dbReference type="EMBL" id="CP119880">
    <property type="protein sequence ID" value="WFD36185.1"/>
    <property type="molecule type" value="Genomic_DNA"/>
</dbReference>
<dbReference type="InterPro" id="IPR002075">
    <property type="entry name" value="NTF2_dom"/>
</dbReference>
<dbReference type="GO" id="GO:0003729">
    <property type="term" value="F:mRNA binding"/>
    <property type="evidence" value="ECO:0007669"/>
    <property type="project" value="TreeGrafter"/>
</dbReference>
<dbReference type="AlphaFoldDB" id="A0AAF0EW82"/>
<dbReference type="Gene3D" id="3.10.450.50">
    <property type="match status" value="1"/>
</dbReference>
<feature type="compositionally biased region" description="Low complexity" evidence="3">
    <location>
        <begin position="216"/>
        <end position="234"/>
    </location>
</feature>
<feature type="domain" description="RRM" evidence="4">
    <location>
        <begin position="297"/>
        <end position="377"/>
    </location>
</feature>
<dbReference type="InterPro" id="IPR032710">
    <property type="entry name" value="NTF2-like_dom_sf"/>
</dbReference>
<evidence type="ECO:0000256" key="2">
    <source>
        <dbReference type="PROSITE-ProRule" id="PRU00176"/>
    </source>
</evidence>
<dbReference type="Pfam" id="PF02136">
    <property type="entry name" value="NTF2"/>
    <property type="match status" value="1"/>
</dbReference>
<dbReference type="InterPro" id="IPR018222">
    <property type="entry name" value="Nuclear_transport_factor_2_euk"/>
</dbReference>
<evidence type="ECO:0000259" key="5">
    <source>
        <dbReference type="PROSITE" id="PS50177"/>
    </source>
</evidence>
<dbReference type="PROSITE" id="PS50102">
    <property type="entry name" value="RRM"/>
    <property type="match status" value="1"/>
</dbReference>
<proteinExistence type="predicted"/>
<dbReference type="CDD" id="cd00590">
    <property type="entry name" value="RRM_SF"/>
    <property type="match status" value="1"/>
</dbReference>
<feature type="region of interest" description="Disordered" evidence="3">
    <location>
        <begin position="149"/>
        <end position="294"/>
    </location>
</feature>
<feature type="compositionally biased region" description="Polar residues" evidence="3">
    <location>
        <begin position="250"/>
        <end position="263"/>
    </location>
</feature>
<dbReference type="InterPro" id="IPR000504">
    <property type="entry name" value="RRM_dom"/>
</dbReference>
<feature type="region of interest" description="Disordered" evidence="3">
    <location>
        <begin position="372"/>
        <end position="401"/>
    </location>
</feature>
<dbReference type="GO" id="GO:0016579">
    <property type="term" value="P:protein deubiquitination"/>
    <property type="evidence" value="ECO:0007669"/>
    <property type="project" value="TreeGrafter"/>
</dbReference>
<dbReference type="Proteomes" id="UP001219933">
    <property type="component" value="Chromosome 4"/>
</dbReference>
<evidence type="ECO:0000256" key="1">
    <source>
        <dbReference type="ARBA" id="ARBA00022884"/>
    </source>
</evidence>
<sequence>MSQPTGASNPADNQTASTAARVGWLFVPQYYTLLNQDPSRLYGFYTKKSTMVHGAEDEDATPSFGQQEIQARVQALGFENTKVCVSNLDSQASAAGGIVIQVLGEMSNKNGPWRKFAQTFFLAEQPNGYYVLNDIFRYLKDEVEASAAPAESQAAPEAAKEASEAPAEQPKKEETKLEAPKAEEPKKQEPKAETPKADAPKAEAPKADAPGKDEAATSAAAASAPKANAAPSGPKTWANLAATGAGKWGNTASESRGVSESGKSASTSSQQPATAATAASAAAPASAAPRRNNSNGAQVFVKNVVSAHVTPESLRAALETFGQVKDVQVNAGKQFAFAEFASADAARRAIAASQAPPAGAGGVRVGDWTVVVEKRGSSDRSGAGRGRGGGRGSSGRGRGSH</sequence>
<name>A0AAF0EW82_9BASI</name>
<protein>
    <recommendedName>
        <fullName evidence="8">G3BP-like protein</fullName>
    </recommendedName>
</protein>
<dbReference type="PANTHER" id="PTHR10693">
    <property type="entry name" value="RAS GTPASE-ACTIVATING PROTEIN-BINDING PROTEIN"/>
    <property type="match status" value="1"/>
</dbReference>
<dbReference type="InterPro" id="IPR012677">
    <property type="entry name" value="Nucleotide-bd_a/b_plait_sf"/>
</dbReference>
<dbReference type="PANTHER" id="PTHR10693:SF20">
    <property type="entry name" value="AT27578P"/>
    <property type="match status" value="1"/>
</dbReference>
<feature type="compositionally biased region" description="Low complexity" evidence="3">
    <location>
        <begin position="264"/>
        <end position="289"/>
    </location>
</feature>
<organism evidence="6 7">
    <name type="scientific">Malassezia cuniculi</name>
    <dbReference type="NCBI Taxonomy" id="948313"/>
    <lineage>
        <taxon>Eukaryota</taxon>
        <taxon>Fungi</taxon>
        <taxon>Dikarya</taxon>
        <taxon>Basidiomycota</taxon>
        <taxon>Ustilaginomycotina</taxon>
        <taxon>Malasseziomycetes</taxon>
        <taxon>Malasseziales</taxon>
        <taxon>Malasseziaceae</taxon>
        <taxon>Malassezia</taxon>
    </lineage>
</organism>
<dbReference type="CDD" id="cd00780">
    <property type="entry name" value="NTF2"/>
    <property type="match status" value="1"/>
</dbReference>
<dbReference type="GO" id="GO:1990861">
    <property type="term" value="C:Ubp3-Bre5 deubiquitination complex"/>
    <property type="evidence" value="ECO:0007669"/>
    <property type="project" value="TreeGrafter"/>
</dbReference>
<dbReference type="Pfam" id="PF00076">
    <property type="entry name" value="RRM_1"/>
    <property type="match status" value="1"/>
</dbReference>
<dbReference type="InterPro" id="IPR039539">
    <property type="entry name" value="Ras_GTPase_bind_prot"/>
</dbReference>
<feature type="compositionally biased region" description="Basic and acidic residues" evidence="3">
    <location>
        <begin position="158"/>
        <end position="215"/>
    </location>
</feature>
<keyword evidence="7" id="KW-1185">Reference proteome</keyword>
<dbReference type="SMART" id="SM00360">
    <property type="entry name" value="RRM"/>
    <property type="match status" value="1"/>
</dbReference>
<dbReference type="FunFam" id="3.10.450.50:FF:000003">
    <property type="entry name" value="Nuclear transport factor 2 family protein"/>
    <property type="match status" value="1"/>
</dbReference>
<dbReference type="GO" id="GO:0005829">
    <property type="term" value="C:cytosol"/>
    <property type="evidence" value="ECO:0007669"/>
    <property type="project" value="TreeGrafter"/>
</dbReference>
<evidence type="ECO:0000256" key="3">
    <source>
        <dbReference type="SAM" id="MobiDB-lite"/>
    </source>
</evidence>
<gene>
    <name evidence="6" type="ORF">MCUN1_003062</name>
</gene>